<keyword evidence="2" id="KW-0732">Signal</keyword>
<feature type="signal peptide" evidence="2">
    <location>
        <begin position="1"/>
        <end position="27"/>
    </location>
</feature>
<dbReference type="Proteomes" id="UP000239209">
    <property type="component" value="Unassembled WGS sequence"/>
</dbReference>
<evidence type="ECO:0000313" key="4">
    <source>
        <dbReference type="Proteomes" id="UP000239209"/>
    </source>
</evidence>
<protein>
    <submittedName>
        <fullName evidence="3">Uncharacterized protein DUF4185</fullName>
    </submittedName>
</protein>
<dbReference type="OrthoDB" id="5482597at2"/>
<gene>
    <name evidence="3" type="ORF">CLV70_1028</name>
</gene>
<dbReference type="EMBL" id="PVZG01000002">
    <property type="protein sequence ID" value="PRY31797.1"/>
    <property type="molecule type" value="Genomic_DNA"/>
</dbReference>
<evidence type="ECO:0000256" key="2">
    <source>
        <dbReference type="SAM" id="SignalP"/>
    </source>
</evidence>
<evidence type="ECO:0000313" key="3">
    <source>
        <dbReference type="EMBL" id="PRY31797.1"/>
    </source>
</evidence>
<evidence type="ECO:0000256" key="1">
    <source>
        <dbReference type="SAM" id="MobiDB-lite"/>
    </source>
</evidence>
<dbReference type="AlphaFoldDB" id="A0A2T0SEG0"/>
<keyword evidence="4" id="KW-1185">Reference proteome</keyword>
<name>A0A2T0SEG0_9ACTN</name>
<feature type="chain" id="PRO_5015722672" evidence="2">
    <location>
        <begin position="28"/>
        <end position="395"/>
    </location>
</feature>
<proteinExistence type="predicted"/>
<sequence length="395" mass="42162">MLARALAAVVPLLAVTLLPPAPAVARAADTPAPRAAGDTRAGLSDTPAGGDTREAGAVAQARAAADAAGFEARFQAKNDWTWSGGDQVTSLRATNGLTYWSFGDTIIGEEDPATGAYRPGWEFLPNTILVQRGDGWDATTFRNAVPDAADGDRYWTQGMFQAGGFLYVLCQRVRNTDTYFQLRGAELAKFAFNADGTLAFRGMFATPSTGKLDGDSAATAQFSMDAVVSGAYVYVFGFANAPGDAFAPHRSYVARVPVRSVENSGAWRFRDAAGAWQPDMALAEPILKAQISSVRVIGGRWVLAYKPWNGWGDTVYVETRSQPWGSAMGTTTISSPAGTTAGGQRYLTYSPQLHPEQALDSGRLLVSIAWNGADLSDTANDADLYKPRFYEVTLP</sequence>
<feature type="region of interest" description="Disordered" evidence="1">
    <location>
        <begin position="29"/>
        <end position="55"/>
    </location>
</feature>
<organism evidence="3 4">
    <name type="scientific">Pseudosporangium ferrugineum</name>
    <dbReference type="NCBI Taxonomy" id="439699"/>
    <lineage>
        <taxon>Bacteria</taxon>
        <taxon>Bacillati</taxon>
        <taxon>Actinomycetota</taxon>
        <taxon>Actinomycetes</taxon>
        <taxon>Micromonosporales</taxon>
        <taxon>Micromonosporaceae</taxon>
        <taxon>Pseudosporangium</taxon>
    </lineage>
</organism>
<reference evidence="3 4" key="1">
    <citation type="submission" date="2018-03" db="EMBL/GenBank/DDBJ databases">
        <title>Genomic Encyclopedia of Archaeal and Bacterial Type Strains, Phase II (KMG-II): from individual species to whole genera.</title>
        <authorList>
            <person name="Goeker M."/>
        </authorList>
    </citation>
    <scope>NUCLEOTIDE SEQUENCE [LARGE SCALE GENOMIC DNA]</scope>
    <source>
        <strain evidence="3 4">DSM 45348</strain>
    </source>
</reference>
<accession>A0A2T0SEG0</accession>
<dbReference type="RefSeq" id="WP_106125052.1">
    <property type="nucleotide sequence ID" value="NZ_PVZG01000002.1"/>
</dbReference>
<comment type="caution">
    <text evidence="3">The sequence shown here is derived from an EMBL/GenBank/DDBJ whole genome shotgun (WGS) entry which is preliminary data.</text>
</comment>